<keyword evidence="6" id="KW-0413">Isomerase</keyword>
<accession>A0A397WNI2</accession>
<organism evidence="9 10">
    <name type="scientific">Candidatus Nanoclepta minutus</name>
    <dbReference type="NCBI Taxonomy" id="1940235"/>
    <lineage>
        <taxon>Archaea</taxon>
        <taxon>Nanobdellota</taxon>
        <taxon>Candidatus Nanoclepta</taxon>
    </lineage>
</organism>
<dbReference type="GO" id="GO:0005524">
    <property type="term" value="F:ATP binding"/>
    <property type="evidence" value="ECO:0007669"/>
    <property type="project" value="InterPro"/>
</dbReference>
<keyword evidence="3" id="KW-0067">ATP-binding</keyword>
<dbReference type="EMBL" id="MWMI01000001">
    <property type="protein sequence ID" value="RIB35635.1"/>
    <property type="molecule type" value="Genomic_DNA"/>
</dbReference>
<dbReference type="PANTHER" id="PTHR47962">
    <property type="entry name" value="ATP-DEPENDENT HELICASE LHR-RELATED-RELATED"/>
    <property type="match status" value="1"/>
</dbReference>
<name>A0A397WNI2_9ARCH</name>
<dbReference type="Proteomes" id="UP000266622">
    <property type="component" value="Unassembled WGS sequence"/>
</dbReference>
<keyword evidence="3" id="KW-0547">Nucleotide-binding</keyword>
<dbReference type="GO" id="GO:0016887">
    <property type="term" value="F:ATP hydrolysis activity"/>
    <property type="evidence" value="ECO:0007669"/>
    <property type="project" value="TreeGrafter"/>
</dbReference>
<evidence type="ECO:0000313" key="9">
    <source>
        <dbReference type="EMBL" id="RIB35635.1"/>
    </source>
</evidence>
<keyword evidence="4" id="KW-0238">DNA-binding</keyword>
<dbReference type="AlphaFoldDB" id="A0A397WNI2"/>
<keyword evidence="1" id="KW-0227">DNA damage</keyword>
<dbReference type="GO" id="GO:0003677">
    <property type="term" value="F:DNA binding"/>
    <property type="evidence" value="ECO:0007669"/>
    <property type="project" value="UniProtKB-KW"/>
</dbReference>
<evidence type="ECO:0000256" key="5">
    <source>
        <dbReference type="ARBA" id="ARBA00023204"/>
    </source>
</evidence>
<keyword evidence="3" id="KW-0347">Helicase</keyword>
<feature type="domain" description="Helicase Lhr-like winged helix" evidence="8">
    <location>
        <begin position="2"/>
        <end position="150"/>
    </location>
</feature>
<keyword evidence="5" id="KW-0234">DNA repair</keyword>
<evidence type="ECO:0000256" key="1">
    <source>
        <dbReference type="ARBA" id="ARBA00022763"/>
    </source>
</evidence>
<evidence type="ECO:0000259" key="7">
    <source>
        <dbReference type="Pfam" id="PF08494"/>
    </source>
</evidence>
<protein>
    <submittedName>
        <fullName evidence="9">Uncharacterized protein</fullName>
    </submittedName>
</protein>
<evidence type="ECO:0000259" key="8">
    <source>
        <dbReference type="Pfam" id="PF19306"/>
    </source>
</evidence>
<evidence type="ECO:0000256" key="3">
    <source>
        <dbReference type="ARBA" id="ARBA00022806"/>
    </source>
</evidence>
<evidence type="ECO:0000256" key="4">
    <source>
        <dbReference type="ARBA" id="ARBA00023125"/>
    </source>
</evidence>
<dbReference type="InterPro" id="IPR045628">
    <property type="entry name" value="Lhr_WH_dom"/>
</dbReference>
<gene>
    <name evidence="9" type="ORF">BXU00_00850</name>
</gene>
<comment type="caution">
    <text evidence="9">The sequence shown here is derived from an EMBL/GenBank/DDBJ whole genome shotgun (WGS) entry which is preliminary data.</text>
</comment>
<reference evidence="9 10" key="1">
    <citation type="journal article" date="2018" name="Syst. Appl. Microbiol.">
        <title>A new symbiotic nanoarchaeote (Candidatus Nanoclepta minutus) and its host (Zestosphaera tikiterensis gen. nov., sp. nov.) from a New Zealand hot spring.</title>
        <authorList>
            <person name="St John E."/>
            <person name="Liu Y."/>
            <person name="Podar M."/>
            <person name="Stott M.B."/>
            <person name="Meneghin J."/>
            <person name="Chen Z."/>
            <person name="Lagutin K."/>
            <person name="Mitchell K."/>
            <person name="Reysenbach A.L."/>
        </authorList>
    </citation>
    <scope>NUCLEOTIDE SEQUENCE [LARGE SCALE GENOMIC DNA]</scope>
    <source>
        <strain evidence="9">NZ3</strain>
    </source>
</reference>
<dbReference type="PANTHER" id="PTHR47962:SF5">
    <property type="entry name" value="ATP-DEPENDENT HELICASE LHR-RELATED"/>
    <property type="match status" value="1"/>
</dbReference>
<keyword evidence="2" id="KW-0378">Hydrolase</keyword>
<dbReference type="Pfam" id="PF08494">
    <property type="entry name" value="DEAD_assoc"/>
    <property type="match status" value="1"/>
</dbReference>
<feature type="domain" description="Lhr-like DEAD/H associated" evidence="7">
    <location>
        <begin position="196"/>
        <end position="368"/>
    </location>
</feature>
<dbReference type="GO" id="GO:0004386">
    <property type="term" value="F:helicase activity"/>
    <property type="evidence" value="ECO:0007669"/>
    <property type="project" value="UniProtKB-KW"/>
</dbReference>
<dbReference type="InterPro" id="IPR013701">
    <property type="entry name" value="Lhr-like_DEAD/DEAH_assoc"/>
</dbReference>
<evidence type="ECO:0000256" key="2">
    <source>
        <dbReference type="ARBA" id="ARBA00022801"/>
    </source>
</evidence>
<dbReference type="InterPro" id="IPR052511">
    <property type="entry name" value="ATP-dep_Helicase"/>
</dbReference>
<sequence length="509" mass="59461">MKLEKPEIHWKALDVLANQIVGLTIDFGEIEVNKAFETIKRCYVYKDLTYEEFLEVLNFLNEIKLVKFDEEGRKIVKTRKGHMYYIENLSMIPDEKSYDVIDVATRMKIGVLHEEFVAKHGNPGTVFILRGLPWKIEKVEKDRIFVSLEKDFESAIPSWEGELLPVPFEVAIEAHELKADFIGKVDELRGQDRYFIPSSREIYIEQYKDWFVIHSPFGTKVNDALSRIISHFISQKYGIVVGIKTDPYRIILKAGYIKKKNIKEVLESLPEDIEDILESSVVNTDLFLWKFSHVAKRFGVIRKDADYSKSTLRRILQHLIGTPVYRETLNEIFIEKFDIENTKKVIRMIKSGEIKVEISLNEIPSPLAAIGLEEYVSDVLISDKWREIVRLVKERLYETEFTLVCMACKSKYKIKVKDYDEGFKCERCGGNYFGVAKSEEDIYKEDKLHITADLLKTYGKRFLFVYAGRGISYISAIGILRKNIRDEDELVREIIEFEKKGIKFSKRRY</sequence>
<dbReference type="GO" id="GO:0006281">
    <property type="term" value="P:DNA repair"/>
    <property type="evidence" value="ECO:0007669"/>
    <property type="project" value="UniProtKB-KW"/>
</dbReference>
<dbReference type="Pfam" id="PF19306">
    <property type="entry name" value="WHD_Lhr"/>
    <property type="match status" value="1"/>
</dbReference>
<evidence type="ECO:0000313" key="10">
    <source>
        <dbReference type="Proteomes" id="UP000266622"/>
    </source>
</evidence>
<proteinExistence type="predicted"/>
<evidence type="ECO:0000256" key="6">
    <source>
        <dbReference type="ARBA" id="ARBA00023235"/>
    </source>
</evidence>